<reference evidence="9 10" key="1">
    <citation type="submission" date="2020-08" db="EMBL/GenBank/DDBJ databases">
        <title>Functional genomics of gut bacteria from endangered species of beetles.</title>
        <authorList>
            <person name="Carlos-Shanley C."/>
        </authorList>
    </citation>
    <scope>NUCLEOTIDE SEQUENCE [LARGE SCALE GENOMIC DNA]</scope>
    <source>
        <strain evidence="9 10">S00239</strain>
    </source>
</reference>
<dbReference type="InterPro" id="IPR036188">
    <property type="entry name" value="FAD/NAD-bd_sf"/>
</dbReference>
<evidence type="ECO:0000256" key="3">
    <source>
        <dbReference type="ARBA" id="ARBA00022630"/>
    </source>
</evidence>
<accession>A0A840LC68</accession>
<organism evidence="9 10">
    <name type="scientific">Roseateles oligotrophus</name>
    <dbReference type="NCBI Taxonomy" id="1769250"/>
    <lineage>
        <taxon>Bacteria</taxon>
        <taxon>Pseudomonadati</taxon>
        <taxon>Pseudomonadota</taxon>
        <taxon>Betaproteobacteria</taxon>
        <taxon>Burkholderiales</taxon>
        <taxon>Sphaerotilaceae</taxon>
        <taxon>Roseateles</taxon>
    </lineage>
</organism>
<keyword evidence="3 6" id="KW-0285">Flavoprotein</keyword>
<comment type="cofactor">
    <cofactor evidence="1 5">
        <name>FAD</name>
        <dbReference type="ChEBI" id="CHEBI:57692"/>
    </cofactor>
</comment>
<dbReference type="RefSeq" id="WP_184299179.1">
    <property type="nucleotide sequence ID" value="NZ_JACHLP010000004.1"/>
</dbReference>
<proteinExistence type="inferred from homology"/>
<evidence type="ECO:0000259" key="8">
    <source>
        <dbReference type="PROSITE" id="PS00624"/>
    </source>
</evidence>
<dbReference type="InterPro" id="IPR007867">
    <property type="entry name" value="GMC_OxRtase_C"/>
</dbReference>
<name>A0A840LC68_9BURK</name>
<sequence>MDEQHDYIVVGGGPGGCPVANRLSADPRSSVCLIEAGGDNRSATVRVPLLLIANVPKKNAYNWAFDTVPQKGLNGRIGYQPRGRGLGGSSAINALVYMRGHPGDYDEWEAMGCPGWGYQDVLPLFRKSEHNEAIRDQFHGQGGELNVANLRSDNRYHQLIGDMLREAGMREVDPNGAEQEGFSVAQVMQKNGERHSSANAFIEPVRHARKNLTVQVKTQATRIVFEGKRAVGVEVVQEGKTRIIRAGKEVILAAGALQTPQLLQLSGVGRAADLQPLGIPIVHDLPELGYQLSDHPDFILGYHIPDTQLLGMSPKGLFGMLGQWRRYQRERRGMFTSNFAEVNGFMRLGPQSPRPEVQYEFVVGLAVDHARKLEPRHGLSCHILCLRPKSRGSVKLRSARWQDAPLIDPNFFDHPEDVREMVEGAKRMNRIVKASRQLAPRIKQDLFTAHCRSDADWEAVIRDRADTNYHPVGTCRMGTDDKAVVDARSLRVRGLQGLRVSDASVMPTIVGGNTTAPTVMISEKCAALILAGT</sequence>
<dbReference type="PROSITE" id="PS00624">
    <property type="entry name" value="GMC_OXRED_2"/>
    <property type="match status" value="1"/>
</dbReference>
<dbReference type="SUPFAM" id="SSF51905">
    <property type="entry name" value="FAD/NAD(P)-binding domain"/>
    <property type="match status" value="1"/>
</dbReference>
<gene>
    <name evidence="9" type="ORF">HNP55_002202</name>
</gene>
<dbReference type="Gene3D" id="3.30.560.10">
    <property type="entry name" value="Glucose Oxidase, domain 3"/>
    <property type="match status" value="1"/>
</dbReference>
<comment type="similarity">
    <text evidence="2 6">Belongs to the GMC oxidoreductase family.</text>
</comment>
<dbReference type="PIRSF" id="PIRSF000137">
    <property type="entry name" value="Alcohol_oxidase"/>
    <property type="match status" value="1"/>
</dbReference>
<dbReference type="EMBL" id="JACHLP010000004">
    <property type="protein sequence ID" value="MBB4843679.1"/>
    <property type="molecule type" value="Genomic_DNA"/>
</dbReference>
<dbReference type="SUPFAM" id="SSF54373">
    <property type="entry name" value="FAD-linked reductases, C-terminal domain"/>
    <property type="match status" value="1"/>
</dbReference>
<evidence type="ECO:0000256" key="5">
    <source>
        <dbReference type="PIRSR" id="PIRSR000137-2"/>
    </source>
</evidence>
<evidence type="ECO:0000313" key="10">
    <source>
        <dbReference type="Proteomes" id="UP000562027"/>
    </source>
</evidence>
<evidence type="ECO:0000256" key="2">
    <source>
        <dbReference type="ARBA" id="ARBA00010790"/>
    </source>
</evidence>
<feature type="domain" description="Glucose-methanol-choline oxidoreductase N-terminal" evidence="7">
    <location>
        <begin position="83"/>
        <end position="106"/>
    </location>
</feature>
<dbReference type="Proteomes" id="UP000562027">
    <property type="component" value="Unassembled WGS sequence"/>
</dbReference>
<dbReference type="Pfam" id="PF00732">
    <property type="entry name" value="GMC_oxred_N"/>
    <property type="match status" value="1"/>
</dbReference>
<feature type="binding site" evidence="5">
    <location>
        <begin position="93"/>
        <end position="96"/>
    </location>
    <ligand>
        <name>FAD</name>
        <dbReference type="ChEBI" id="CHEBI:57692"/>
    </ligand>
</feature>
<protein>
    <submittedName>
        <fullName evidence="9">Choline dehydrogenase-like flavoprotein</fullName>
    </submittedName>
</protein>
<dbReference type="Gene3D" id="3.50.50.60">
    <property type="entry name" value="FAD/NAD(P)-binding domain"/>
    <property type="match status" value="1"/>
</dbReference>
<evidence type="ECO:0000259" key="7">
    <source>
        <dbReference type="PROSITE" id="PS00623"/>
    </source>
</evidence>
<dbReference type="InterPro" id="IPR000172">
    <property type="entry name" value="GMC_OxRdtase_N"/>
</dbReference>
<comment type="caution">
    <text evidence="9">The sequence shown here is derived from an EMBL/GenBank/DDBJ whole genome shotgun (WGS) entry which is preliminary data.</text>
</comment>
<dbReference type="Pfam" id="PF05199">
    <property type="entry name" value="GMC_oxred_C"/>
    <property type="match status" value="1"/>
</dbReference>
<dbReference type="PANTHER" id="PTHR11552:SF147">
    <property type="entry name" value="CHOLINE DEHYDROGENASE, MITOCHONDRIAL"/>
    <property type="match status" value="1"/>
</dbReference>
<dbReference type="InterPro" id="IPR012132">
    <property type="entry name" value="GMC_OxRdtase"/>
</dbReference>
<evidence type="ECO:0000256" key="1">
    <source>
        <dbReference type="ARBA" id="ARBA00001974"/>
    </source>
</evidence>
<keyword evidence="10" id="KW-1185">Reference proteome</keyword>
<evidence type="ECO:0000256" key="4">
    <source>
        <dbReference type="ARBA" id="ARBA00022827"/>
    </source>
</evidence>
<dbReference type="GO" id="GO:0016614">
    <property type="term" value="F:oxidoreductase activity, acting on CH-OH group of donors"/>
    <property type="evidence" value="ECO:0007669"/>
    <property type="project" value="InterPro"/>
</dbReference>
<dbReference type="PROSITE" id="PS00623">
    <property type="entry name" value="GMC_OXRED_1"/>
    <property type="match status" value="1"/>
</dbReference>
<dbReference type="GO" id="GO:0050660">
    <property type="term" value="F:flavin adenine dinucleotide binding"/>
    <property type="evidence" value="ECO:0007669"/>
    <property type="project" value="InterPro"/>
</dbReference>
<dbReference type="AlphaFoldDB" id="A0A840LC68"/>
<keyword evidence="4 5" id="KW-0274">FAD</keyword>
<feature type="domain" description="Glucose-methanol-choline oxidoreductase N-terminal" evidence="8">
    <location>
        <begin position="255"/>
        <end position="269"/>
    </location>
</feature>
<evidence type="ECO:0000313" key="9">
    <source>
        <dbReference type="EMBL" id="MBB4843679.1"/>
    </source>
</evidence>
<evidence type="ECO:0000256" key="6">
    <source>
        <dbReference type="RuleBase" id="RU003968"/>
    </source>
</evidence>
<dbReference type="PANTHER" id="PTHR11552">
    <property type="entry name" value="GLUCOSE-METHANOL-CHOLINE GMC OXIDOREDUCTASE"/>
    <property type="match status" value="1"/>
</dbReference>